<feature type="compositionally biased region" description="Basic residues" evidence="1">
    <location>
        <begin position="335"/>
        <end position="349"/>
    </location>
</feature>
<feature type="compositionally biased region" description="Basic and acidic residues" evidence="1">
    <location>
        <begin position="309"/>
        <end position="318"/>
    </location>
</feature>
<feature type="compositionally biased region" description="Basic residues" evidence="1">
    <location>
        <begin position="471"/>
        <end position="483"/>
    </location>
</feature>
<feature type="compositionally biased region" description="Basic and acidic residues" evidence="1">
    <location>
        <begin position="895"/>
        <end position="904"/>
    </location>
</feature>
<feature type="compositionally biased region" description="Acidic residues" evidence="1">
    <location>
        <begin position="495"/>
        <end position="509"/>
    </location>
</feature>
<feature type="compositionally biased region" description="Basic residues" evidence="1">
    <location>
        <begin position="441"/>
        <end position="453"/>
    </location>
</feature>
<comment type="caution">
    <text evidence="2">The sequence shown here is derived from an EMBL/GenBank/DDBJ whole genome shotgun (WGS) entry which is preliminary data.</text>
</comment>
<feature type="region of interest" description="Disordered" evidence="1">
    <location>
        <begin position="1128"/>
        <end position="1160"/>
    </location>
</feature>
<evidence type="ECO:0000313" key="2">
    <source>
        <dbReference type="EMBL" id="KAF7371557.1"/>
    </source>
</evidence>
<keyword evidence="3" id="KW-1185">Reference proteome</keyword>
<organism evidence="2 3">
    <name type="scientific">Mycena venus</name>
    <dbReference type="NCBI Taxonomy" id="2733690"/>
    <lineage>
        <taxon>Eukaryota</taxon>
        <taxon>Fungi</taxon>
        <taxon>Dikarya</taxon>
        <taxon>Basidiomycota</taxon>
        <taxon>Agaricomycotina</taxon>
        <taxon>Agaricomycetes</taxon>
        <taxon>Agaricomycetidae</taxon>
        <taxon>Agaricales</taxon>
        <taxon>Marasmiineae</taxon>
        <taxon>Mycenaceae</taxon>
        <taxon>Mycena</taxon>
    </lineage>
</organism>
<dbReference type="OrthoDB" id="3030819at2759"/>
<name>A0A8H6Z6C1_9AGAR</name>
<evidence type="ECO:0000313" key="3">
    <source>
        <dbReference type="Proteomes" id="UP000620124"/>
    </source>
</evidence>
<evidence type="ECO:0000256" key="1">
    <source>
        <dbReference type="SAM" id="MobiDB-lite"/>
    </source>
</evidence>
<feature type="compositionally biased region" description="Low complexity" evidence="1">
    <location>
        <begin position="454"/>
        <end position="468"/>
    </location>
</feature>
<dbReference type="AlphaFoldDB" id="A0A8H6Z6C1"/>
<feature type="compositionally biased region" description="Basic and acidic residues" evidence="1">
    <location>
        <begin position="1144"/>
        <end position="1160"/>
    </location>
</feature>
<feature type="compositionally biased region" description="Acidic residues" evidence="1">
    <location>
        <begin position="169"/>
        <end position="181"/>
    </location>
</feature>
<feature type="compositionally biased region" description="Acidic residues" evidence="1">
    <location>
        <begin position="414"/>
        <end position="425"/>
    </location>
</feature>
<feature type="compositionally biased region" description="Basic and acidic residues" evidence="1">
    <location>
        <begin position="61"/>
        <end position="78"/>
    </location>
</feature>
<feature type="compositionally biased region" description="Polar residues" evidence="1">
    <location>
        <begin position="1"/>
        <end position="20"/>
    </location>
</feature>
<feature type="region of interest" description="Disordered" evidence="1">
    <location>
        <begin position="851"/>
        <end position="1070"/>
    </location>
</feature>
<sequence length="1245" mass="140018">MRKTRSQSNNVPTDQRTNLRATEPKVKPKTKAKPPTRSKADSKRRVDEETEGNADADVDGDSTRDGVDEDTANEKIPDDVVNAQLQNGTDNERTPGDVVDAQLQNGTDNEKTPKNPPQHPGRPRPRARTTTVGDTNDLLTDLAHDPFNLSRRSLGRTWRHGHTPPPIDYNDEQEFAQEEEQPATATEEQWHDAESEEQYDKLDQQLDEDDDRDAPYSDSMYRFPDIETMRYVEVDDEEDDPYFDLNDFPLPGQRGRDTLRPLLIHTASPRLPLVSTTNKTCRRQAAATLHPVVLDPLNRLLAATPPHLPPHERQRQDSDSSPPHRSQSASSSRSCHSRSPRHSPSRGRKPYPPQRYVASRSPTRLPPSSPQVPLSPQESDLSHPSDDFEVGQAAEEKARTWKKSRGMSVALAVEELDQEDEEEFEKEVAQCGFDDAPTPTKKSKKTKKSKAKGKTATTQTETEAAVETGKGGRKGRGKAKAKAKQPTSGFQSDDCLVDGDEVEEEEDGNSDGKGYTRGPIPDDIKELLYQAHDEFTAAVDDLAKRCGKSSTTLHEELGTVIRTGRAPSAWNVWQQYFGELIPKDEREANFSKQSRVAFIAACRVGGDFPIELLSDSEAVYQRLPWLKGWKANMTENAVAALRDDNKIKAKLKSELKPVTQLAALLLSTYKVHMWGYLIDPDGQASFVFGAGEDFKEMRRLQHHNLNQQVKDQEHIFGTIEMRKRGLEALRIPIPNLDTQDGETMRDAYRRQFTSIVAGQLWEFLRRADGASSSSTRRGRIIGNAAFALKKIKSATFETFMDELVKANASSSTSDDDDNIMRLVSWNDDERQLPLDEQGEIPVIIDEEGAETAEKAARAAQKEANKARKVKSLKARDGREVENSPDVRAGPSRPPQPERPDERNSRARSRSPPHNVESSRRPHHELEPHARPRLPSPRARESRQYYTEPDRHSRTEPSRSYYCEPDRDLRAGPSHAHYVTPDRDLRAAPSPYYYPEPNRDSRPYSPAPHPEPSRSYHTKPVSRPRSPPSPHAGSSYLYYGTNSRPSPSGPYPTDSRHSNQHSRSGFERPAARSAHDLLSIPDSSVPHVANSRSRSVAVEHNTTLPRMDFVARERGLNRTAQLNSRIRAPVSGGVGVGRSTKRKALHDGGAESSDRASKHRRTLEEELIKMRFMVEGQQPGRIFYATRLRHTDHPSRADAYSFIEEAGRWKRMGAKCTPVLATEEDSERYKKDIAILSLEDYPPQRR</sequence>
<protein>
    <submittedName>
        <fullName evidence="2">Uncharacterized protein</fullName>
    </submittedName>
</protein>
<dbReference type="Proteomes" id="UP000620124">
    <property type="component" value="Unassembled WGS sequence"/>
</dbReference>
<feature type="region of interest" description="Disordered" evidence="1">
    <location>
        <begin position="1"/>
        <end position="220"/>
    </location>
</feature>
<feature type="compositionally biased region" description="Basic and acidic residues" evidence="1">
    <location>
        <begin position="851"/>
        <end position="865"/>
    </location>
</feature>
<accession>A0A8H6Z6C1</accession>
<feature type="compositionally biased region" description="Basic and acidic residues" evidence="1">
    <location>
        <begin position="188"/>
        <end position="204"/>
    </location>
</feature>
<gene>
    <name evidence="2" type="ORF">MVEN_00010700</name>
</gene>
<feature type="compositionally biased region" description="Basic and acidic residues" evidence="1">
    <location>
        <begin position="937"/>
        <end position="956"/>
    </location>
</feature>
<dbReference type="EMBL" id="JACAZI010000001">
    <property type="protein sequence ID" value="KAF7371557.1"/>
    <property type="molecule type" value="Genomic_DNA"/>
</dbReference>
<feature type="region of interest" description="Disordered" evidence="1">
    <location>
        <begin position="302"/>
        <end position="519"/>
    </location>
</feature>
<feature type="compositionally biased region" description="Low complexity" evidence="1">
    <location>
        <begin position="319"/>
        <end position="334"/>
    </location>
</feature>
<feature type="compositionally biased region" description="Basic residues" evidence="1">
    <location>
        <begin position="153"/>
        <end position="162"/>
    </location>
</feature>
<reference evidence="2" key="1">
    <citation type="submission" date="2020-05" db="EMBL/GenBank/DDBJ databases">
        <title>Mycena genomes resolve the evolution of fungal bioluminescence.</title>
        <authorList>
            <person name="Tsai I.J."/>
        </authorList>
    </citation>
    <scope>NUCLEOTIDE SEQUENCE</scope>
    <source>
        <strain evidence="2">CCC161011</strain>
    </source>
</reference>
<feature type="compositionally biased region" description="Basic and acidic residues" evidence="1">
    <location>
        <begin position="916"/>
        <end position="929"/>
    </location>
</feature>
<feature type="compositionally biased region" description="Basic residues" evidence="1">
    <location>
        <begin position="27"/>
        <end position="36"/>
    </location>
</feature>
<feature type="compositionally biased region" description="Basic and acidic residues" evidence="1">
    <location>
        <begin position="38"/>
        <end position="47"/>
    </location>
</feature>
<feature type="compositionally biased region" description="Acidic residues" evidence="1">
    <location>
        <begin position="48"/>
        <end position="60"/>
    </location>
</feature>
<proteinExistence type="predicted"/>